<feature type="domain" description="FAD-binding FR-type" evidence="28">
    <location>
        <begin position="1267"/>
        <end position="1373"/>
    </location>
</feature>
<dbReference type="InterPro" id="IPR017938">
    <property type="entry name" value="Riboflavin_synthase-like_b-brl"/>
</dbReference>
<dbReference type="Gene3D" id="3.40.50.80">
    <property type="entry name" value="Nucleotide-binding domain of ferredoxin-NADP reductase (FNR) module"/>
    <property type="match status" value="1"/>
</dbReference>
<feature type="transmembrane region" description="Helical" evidence="25">
    <location>
        <begin position="1218"/>
        <end position="1240"/>
    </location>
</feature>
<dbReference type="UniPathway" id="UPA00194"/>
<dbReference type="InterPro" id="IPR010255">
    <property type="entry name" value="Haem_peroxidase_sf"/>
</dbReference>
<comment type="subcellular location">
    <subcellularLocation>
        <location evidence="2">Apical cell membrane</location>
        <topology evidence="2">Multi-pass membrane protein</topology>
    </subcellularLocation>
</comment>
<dbReference type="PROSITE" id="PS50222">
    <property type="entry name" value="EF_HAND_2"/>
    <property type="match status" value="2"/>
</dbReference>
<dbReference type="FunFam" id="2.40.30.10:FF:000043">
    <property type="entry name" value="dual oxidase 1"/>
    <property type="match status" value="1"/>
</dbReference>
<feature type="chain" id="PRO_5004640358" description="NAD(P)H oxidase (H2O2-forming)" evidence="26">
    <location>
        <begin position="22"/>
        <end position="1548"/>
    </location>
</feature>
<dbReference type="GO" id="GO:0042446">
    <property type="term" value="P:hormone biosynthetic process"/>
    <property type="evidence" value="ECO:0007669"/>
    <property type="project" value="UniProtKB-KW"/>
</dbReference>
<keyword evidence="6" id="KW-1003">Cell membrane</keyword>
<dbReference type="PANTHER" id="PTHR11972:SF75">
    <property type="entry name" value="DUAL OXIDASE 1"/>
    <property type="match status" value="1"/>
</dbReference>
<evidence type="ECO:0000256" key="7">
    <source>
        <dbReference type="ARBA" id="ARBA00022534"/>
    </source>
</evidence>
<dbReference type="GO" id="GO:0016174">
    <property type="term" value="F:NAD(P)H oxidase H2O2-forming activity"/>
    <property type="evidence" value="ECO:0007669"/>
    <property type="project" value="UniProtKB-EC"/>
</dbReference>
<keyword evidence="14" id="KW-0274">FAD</keyword>
<keyword evidence="8" id="KW-0575">Peroxidase</keyword>
<dbReference type="SUPFAM" id="SSF48113">
    <property type="entry name" value="Heme-dependent peroxidases"/>
    <property type="match status" value="1"/>
</dbReference>
<comment type="pathway">
    <text evidence="3">Hormone biosynthesis; thyroid hormone biosynthesis.</text>
</comment>
<dbReference type="Pfam" id="PF08022">
    <property type="entry name" value="FAD_binding_8"/>
    <property type="match status" value="1"/>
</dbReference>
<dbReference type="CDD" id="cd09820">
    <property type="entry name" value="dual_peroxidase_like"/>
    <property type="match status" value="1"/>
</dbReference>
<evidence type="ECO:0000259" key="28">
    <source>
        <dbReference type="PROSITE" id="PS51384"/>
    </source>
</evidence>
<dbReference type="SFLD" id="SFLDS00052">
    <property type="entry name" value="Ferric_Reductase_Domain"/>
    <property type="match status" value="1"/>
</dbReference>
<keyword evidence="17 25" id="KW-1133">Transmembrane helix</keyword>
<evidence type="ECO:0000256" key="12">
    <source>
        <dbReference type="ARBA" id="ARBA00022729"/>
    </source>
</evidence>
<dbReference type="Gene3D" id="2.40.30.10">
    <property type="entry name" value="Translation factors"/>
    <property type="match status" value="1"/>
</dbReference>
<keyword evidence="19 25" id="KW-0472">Membrane</keyword>
<dbReference type="InterPro" id="IPR039261">
    <property type="entry name" value="FNR_nucleotide-bd"/>
</dbReference>
<keyword evidence="12 26" id="KW-0732">Signal</keyword>
<dbReference type="GO" id="GO:0043020">
    <property type="term" value="C:NADPH oxidase complex"/>
    <property type="evidence" value="ECO:0007669"/>
    <property type="project" value="TreeGrafter"/>
</dbReference>
<evidence type="ECO:0000256" key="26">
    <source>
        <dbReference type="SAM" id="SignalP"/>
    </source>
</evidence>
<keyword evidence="10 25" id="KW-0812">Transmembrane</keyword>
<dbReference type="PROSITE" id="PS51384">
    <property type="entry name" value="FAD_FR"/>
    <property type="match status" value="1"/>
</dbReference>
<dbReference type="CDD" id="cd06186">
    <property type="entry name" value="NOX_Duox_like_FAD_NADP"/>
    <property type="match status" value="1"/>
</dbReference>
<dbReference type="GO" id="GO:0006979">
    <property type="term" value="P:response to oxidative stress"/>
    <property type="evidence" value="ECO:0007669"/>
    <property type="project" value="InterPro"/>
</dbReference>
<dbReference type="GO" id="GO:0042554">
    <property type="term" value="P:superoxide anion generation"/>
    <property type="evidence" value="ECO:0007669"/>
    <property type="project" value="TreeGrafter"/>
</dbReference>
<sequence>MGFCLALAWTLLVGPWTPVGAQNPISWEVQRFDGWYNNLMEHRWGSKGSRLQRLVPASYADGVYQPLGEPHLPNPRDLSNTISRGPAGLASLRNRTVLGVFFGYHLLSDLLNVETPGCPAEFLNIRIPPGDPVFDPDQRGDVVLPFQRSRWDPETGRSPSNPRDLTNQVTGWLDGSAIYGSSHSWNDALRSFSGGQLASGPDPAFPRDSQNPLLMWAAPDPATGQSGPRGLYAFGAERGNREPFLQALGLLWFRYHNLCAQRLARQHPDWGDEELFQHARKRVIATYQNIAVYEWLPSFLQKTLPEYKGYRPFLDPSISPEFVVASEQFFSTMVPPGIYMRNASCHFRKVLNKGFQNSQALRVCNNYWIRENPNLNSTQEVNELLLGMASQISELEDRMVVEDLRDYWPGPGKFSRTDYVASSIQRGRDMGLPSYRQALLAWGLDIPKNWSDLNPNVDPQVLEATAALYNQDLSKLELLPGGLLESHGDPGPLFSTIVLDQFARLRDGDRYWFENSRNGLFSKKEIEEIRNTTLRDVLAAVINVDPSALQPNVFVWHKGDPCPQPRQLSTEGLPACAPSIVRDYFEGSGFGFGVTIGTLCCFPLVSLLSAWIVARLRMRNFKRLQGQDCQSIVSEKLVGGTEALEWQGRKEPCRPVLVHLQPGQIRVVDGRLTVLRTIQLQPPQQINLVLSSNRGRRTLLLKIPKEYDLVLLFNLEEERQALVENLRAALKESGLSFQEWELREQELMRAAVTREQRSHLLETFFRHLFSQVLDINQADAGTLPLDSSQKVREALTCELSRAEFAESLGLKPQDMFVESMFSLADKDGNGYLSFREFLDILVVFMKGSPEEKSRLMFRMYDFDGNGLISKDEFIRMLRSFIEISNNCLSKAQLAEVVESMFQESGFQDKEELTWEDFHFMLRDHDSELRFTQLCVKGVDVPEVIKDLCRRASYISQEKICPSPRVSARCSRSGVETELTPQRLQCPMDTDPPQEIRRRFGKKVTSFQPLLFTEAHREKFQRSRLHQTVQQFKRFIENYRRHIGCVAVFYTIAGGLFLERAYYYAFAAHHMGITDTTRVGIILSRGTAASISFMFSYILLTMCRNLITFLRETFLNRYVPFDAAVDFHRLIASTAIVLTVLHSVGHVVNVYLFSISPLSILSCLFPGLFHDDGSEFPQKYYWWFFQTVPGLTGVVLLLVLAIMYVFASHHFRRRSFRGFWLTHHLYILLYVLLIIHGSFALIQLPRFHIFFLVPAIIYGGDKLVSLSRKKVEISVVKAELLPSGVTYLRFQRPQGFEYKSGQWVRIACLSLGTTEYHPFTLTSAPHEDTLSLHIRAAGPWTTRLREIYSAPTGDRCARYPKLYLDGPFGEGHQEWHKFEVSVLVGGGIGVTPFASILKDLVFKSSVSCQVFCKKIYFIWVTRTQRQFEWLADIIREVEENDHQDLVSVHIYITQLAEKFDLRTTMLYICERHFQKVLNRSLFTGLRSITHFGRPPFEPFFNSLQEVHPQVRKIGVFSCGPPGMTKNVEKACQLINRQDRTHFSHHYENF</sequence>
<dbReference type="Pfam" id="PF13499">
    <property type="entry name" value="EF-hand_7"/>
    <property type="match status" value="1"/>
</dbReference>
<dbReference type="Pfam" id="PF00036">
    <property type="entry name" value="EF-hand_1"/>
    <property type="match status" value="1"/>
</dbReference>
<dbReference type="InterPro" id="IPR037120">
    <property type="entry name" value="Haem_peroxidase_sf_animal"/>
</dbReference>
<evidence type="ECO:0000256" key="15">
    <source>
        <dbReference type="ARBA" id="ARBA00022837"/>
    </source>
</evidence>
<feature type="compositionally biased region" description="Polar residues" evidence="24">
    <location>
        <begin position="157"/>
        <end position="166"/>
    </location>
</feature>
<evidence type="ECO:0000256" key="17">
    <source>
        <dbReference type="ARBA" id="ARBA00022989"/>
    </source>
</evidence>
<feature type="domain" description="EF-hand" evidence="27">
    <location>
        <begin position="812"/>
        <end position="847"/>
    </location>
</feature>
<comment type="catalytic activity">
    <reaction evidence="23">
        <text>NADPH + O2 + H(+) = H2O2 + NADP(+)</text>
        <dbReference type="Rhea" id="RHEA:11260"/>
        <dbReference type="ChEBI" id="CHEBI:15378"/>
        <dbReference type="ChEBI" id="CHEBI:15379"/>
        <dbReference type="ChEBI" id="CHEBI:16240"/>
        <dbReference type="ChEBI" id="CHEBI:57783"/>
        <dbReference type="ChEBI" id="CHEBI:58349"/>
        <dbReference type="EC" id="1.6.3.1"/>
    </reaction>
</comment>
<keyword evidence="20" id="KW-0325">Glycoprotein</keyword>
<dbReference type="GO" id="GO:0006952">
    <property type="term" value="P:defense response"/>
    <property type="evidence" value="ECO:0007669"/>
    <property type="project" value="TreeGrafter"/>
</dbReference>
<dbReference type="PROSITE" id="PS50292">
    <property type="entry name" value="PEROXIDASE_3"/>
    <property type="match status" value="1"/>
</dbReference>
<evidence type="ECO:0000256" key="2">
    <source>
        <dbReference type="ARBA" id="ARBA00004424"/>
    </source>
</evidence>
<evidence type="ECO:0000256" key="25">
    <source>
        <dbReference type="SAM" id="Phobius"/>
    </source>
</evidence>
<dbReference type="FunFam" id="3.40.50.80:FF:000006">
    <property type="entry name" value="Dual oxidase 2"/>
    <property type="match status" value="1"/>
</dbReference>
<keyword evidence="15" id="KW-0106">Calcium</keyword>
<proteinExistence type="evidence at transcript level"/>
<comment type="catalytic activity">
    <reaction evidence="22">
        <text>NADH + O2 + H(+) = H2O2 + NAD(+)</text>
        <dbReference type="Rhea" id="RHEA:11264"/>
        <dbReference type="ChEBI" id="CHEBI:15378"/>
        <dbReference type="ChEBI" id="CHEBI:15379"/>
        <dbReference type="ChEBI" id="CHEBI:16240"/>
        <dbReference type="ChEBI" id="CHEBI:57540"/>
        <dbReference type="ChEBI" id="CHEBI:57945"/>
        <dbReference type="EC" id="1.6.3.1"/>
    </reaction>
</comment>
<dbReference type="Gene3D" id="1.10.640.10">
    <property type="entry name" value="Haem peroxidase domain superfamily, animal type"/>
    <property type="match status" value="1"/>
</dbReference>
<dbReference type="Pfam" id="PF03098">
    <property type="entry name" value="An_peroxidase"/>
    <property type="match status" value="1"/>
</dbReference>
<dbReference type="Pfam" id="PF01794">
    <property type="entry name" value="Ferric_reduct"/>
    <property type="match status" value="1"/>
</dbReference>
<dbReference type="FunFam" id="1.10.640.10:FF:000004">
    <property type="entry name" value="Dual oxidase 2"/>
    <property type="match status" value="1"/>
</dbReference>
<dbReference type="FunFam" id="1.10.238.10:FF:000095">
    <property type="entry name" value="dual oxidase 2"/>
    <property type="match status" value="1"/>
</dbReference>
<keyword evidence="16" id="KW-0521">NADP</keyword>
<dbReference type="PROSITE" id="PS00018">
    <property type="entry name" value="EF_HAND_1"/>
    <property type="match status" value="2"/>
</dbReference>
<dbReference type="PANTHER" id="PTHR11972">
    <property type="entry name" value="NADPH OXIDASE"/>
    <property type="match status" value="1"/>
</dbReference>
<keyword evidence="13" id="KW-0677">Repeat</keyword>
<dbReference type="GO" id="GO:0042744">
    <property type="term" value="P:hydrogen peroxide catabolic process"/>
    <property type="evidence" value="ECO:0007669"/>
    <property type="project" value="UniProtKB-KW"/>
</dbReference>
<evidence type="ECO:0000256" key="19">
    <source>
        <dbReference type="ARBA" id="ARBA00023136"/>
    </source>
</evidence>
<keyword evidence="7" id="KW-0893">Thyroid hormones biosynthesis</keyword>
<name>U3BDG6_CALJA</name>
<evidence type="ECO:0000313" key="29">
    <source>
        <dbReference type="EMBL" id="JAB10838.1"/>
    </source>
</evidence>
<dbReference type="InterPro" id="IPR019791">
    <property type="entry name" value="Haem_peroxidase_animal"/>
</dbReference>
<keyword evidence="11" id="KW-0479">Metal-binding</keyword>
<evidence type="ECO:0000256" key="13">
    <source>
        <dbReference type="ARBA" id="ARBA00022737"/>
    </source>
</evidence>
<dbReference type="SUPFAM" id="SSF47473">
    <property type="entry name" value="EF-hand"/>
    <property type="match status" value="1"/>
</dbReference>
<evidence type="ECO:0000256" key="4">
    <source>
        <dbReference type="ARBA" id="ARBA00005644"/>
    </source>
</evidence>
<dbReference type="EMBL" id="GAMT01001023">
    <property type="protein sequence ID" value="JAB10838.1"/>
    <property type="molecule type" value="mRNA"/>
</dbReference>
<evidence type="ECO:0000256" key="3">
    <source>
        <dbReference type="ARBA" id="ARBA00005197"/>
    </source>
</evidence>
<feature type="domain" description="EF-hand" evidence="27">
    <location>
        <begin position="848"/>
        <end position="883"/>
    </location>
</feature>
<reference evidence="29" key="1">
    <citation type="journal article" date="2014" name="Gigascience">
        <title>De novo assembly of the common marmoset transcriptome from NextGen mRNA sequences.</title>
        <authorList>
            <person name="Maudhoo M.D."/>
            <person name="Ren D."/>
            <person name="Gradnigo J.S."/>
            <person name="Gibbs R.M."/>
            <person name="Lubker A.C."/>
            <person name="Moriyama E.N."/>
            <person name="French J.A."/>
            <person name="Norgren R.B.Jr."/>
        </authorList>
    </citation>
    <scope>NUCLEOTIDE SEQUENCE</scope>
    <source>
        <tissue evidence="29">Bladder</tissue>
    </source>
</reference>
<feature type="transmembrane region" description="Helical" evidence="25">
    <location>
        <begin position="590"/>
        <end position="614"/>
    </location>
</feature>
<evidence type="ECO:0000256" key="20">
    <source>
        <dbReference type="ARBA" id="ARBA00023180"/>
    </source>
</evidence>
<dbReference type="PRINTS" id="PR00457">
    <property type="entry name" value="ANPEROXIDASE"/>
</dbReference>
<dbReference type="InterPro" id="IPR018247">
    <property type="entry name" value="EF_Hand_1_Ca_BS"/>
</dbReference>
<evidence type="ECO:0000256" key="18">
    <source>
        <dbReference type="ARBA" id="ARBA00023002"/>
    </source>
</evidence>
<comment type="similarity">
    <text evidence="4">In the N-terminal section; belongs to the peroxidase family.</text>
</comment>
<dbReference type="SUPFAM" id="SSF63380">
    <property type="entry name" value="Riboflavin synthase domain-like"/>
    <property type="match status" value="1"/>
</dbReference>
<dbReference type="SUPFAM" id="SSF52343">
    <property type="entry name" value="Ferredoxin reductase-like, C-terminal NADP-linked domain"/>
    <property type="match status" value="1"/>
</dbReference>
<dbReference type="Pfam" id="PF08030">
    <property type="entry name" value="NAD_binding_6"/>
    <property type="match status" value="1"/>
</dbReference>
<dbReference type="InterPro" id="IPR034821">
    <property type="entry name" value="DUOX_peroxidase"/>
</dbReference>
<accession>U3BDG6</accession>
<dbReference type="InterPro" id="IPR013130">
    <property type="entry name" value="Fe3_Rdtase_TM_dom"/>
</dbReference>
<feature type="transmembrane region" description="Helical" evidence="25">
    <location>
        <begin position="1042"/>
        <end position="1065"/>
    </location>
</feature>
<dbReference type="SMART" id="SM00054">
    <property type="entry name" value="EFh"/>
    <property type="match status" value="2"/>
</dbReference>
<protein>
    <recommendedName>
        <fullName evidence="5">NAD(P)H oxidase (H2O2-forming)</fullName>
        <ecNumber evidence="5">1.6.3.1</ecNumber>
    </recommendedName>
</protein>
<feature type="transmembrane region" description="Helical" evidence="25">
    <location>
        <begin position="1180"/>
        <end position="1206"/>
    </location>
</feature>
<feature type="signal peptide" evidence="26">
    <location>
        <begin position="1"/>
        <end position="21"/>
    </location>
</feature>
<evidence type="ECO:0000256" key="14">
    <source>
        <dbReference type="ARBA" id="ARBA00022827"/>
    </source>
</evidence>
<evidence type="ECO:0000256" key="5">
    <source>
        <dbReference type="ARBA" id="ARBA00012698"/>
    </source>
</evidence>
<evidence type="ECO:0000256" key="8">
    <source>
        <dbReference type="ARBA" id="ARBA00022559"/>
    </source>
</evidence>
<dbReference type="InterPro" id="IPR013121">
    <property type="entry name" value="Fe_red_NAD-bd_6"/>
</dbReference>
<keyword evidence="21" id="KW-0376">Hydrogen peroxide</keyword>
<dbReference type="EC" id="1.6.3.1" evidence="5"/>
<dbReference type="InterPro" id="IPR050369">
    <property type="entry name" value="RBOH/FRE"/>
</dbReference>
<organism evidence="29">
    <name type="scientific">Callithrix jacchus</name>
    <name type="common">White-tufted-ear marmoset</name>
    <name type="synonym">Simia Jacchus</name>
    <dbReference type="NCBI Taxonomy" id="9483"/>
    <lineage>
        <taxon>Eukaryota</taxon>
        <taxon>Metazoa</taxon>
        <taxon>Chordata</taxon>
        <taxon>Craniata</taxon>
        <taxon>Vertebrata</taxon>
        <taxon>Euteleostomi</taxon>
        <taxon>Mammalia</taxon>
        <taxon>Eutheria</taxon>
        <taxon>Euarchontoglires</taxon>
        <taxon>Primates</taxon>
        <taxon>Haplorrhini</taxon>
        <taxon>Platyrrhini</taxon>
        <taxon>Cebidae</taxon>
        <taxon>Callitrichinae</taxon>
        <taxon>Callithrix</taxon>
        <taxon>Callithrix</taxon>
    </lineage>
</organism>
<dbReference type="Gene3D" id="1.10.238.10">
    <property type="entry name" value="EF-hand"/>
    <property type="match status" value="1"/>
</dbReference>
<evidence type="ECO:0000256" key="22">
    <source>
        <dbReference type="ARBA" id="ARBA00047455"/>
    </source>
</evidence>
<dbReference type="GO" id="GO:0006590">
    <property type="term" value="P:thyroid hormone generation"/>
    <property type="evidence" value="ECO:0007669"/>
    <property type="project" value="UniProtKB-UniPathway"/>
</dbReference>
<evidence type="ECO:0000256" key="16">
    <source>
        <dbReference type="ARBA" id="ARBA00022857"/>
    </source>
</evidence>
<dbReference type="GO" id="GO:0005509">
    <property type="term" value="F:calcium ion binding"/>
    <property type="evidence" value="ECO:0007669"/>
    <property type="project" value="InterPro"/>
</dbReference>
<dbReference type="InterPro" id="IPR011992">
    <property type="entry name" value="EF-hand-dom_pair"/>
</dbReference>
<evidence type="ECO:0000256" key="21">
    <source>
        <dbReference type="ARBA" id="ARBA00023324"/>
    </source>
</evidence>
<dbReference type="SFLD" id="SFLDG01169">
    <property type="entry name" value="NADPH_oxidase_subgroup_(NOX)"/>
    <property type="match status" value="1"/>
</dbReference>
<dbReference type="CDD" id="cd00051">
    <property type="entry name" value="EFh"/>
    <property type="match status" value="2"/>
</dbReference>
<dbReference type="InterPro" id="IPR013112">
    <property type="entry name" value="FAD-bd_8"/>
</dbReference>
<evidence type="ECO:0000256" key="6">
    <source>
        <dbReference type="ARBA" id="ARBA00022475"/>
    </source>
</evidence>
<evidence type="ECO:0000256" key="24">
    <source>
        <dbReference type="SAM" id="MobiDB-lite"/>
    </source>
</evidence>
<evidence type="ECO:0000256" key="10">
    <source>
        <dbReference type="ARBA" id="ARBA00022692"/>
    </source>
</evidence>
<dbReference type="GO" id="GO:0016175">
    <property type="term" value="F:superoxide-generating NAD(P)H oxidase activity"/>
    <property type="evidence" value="ECO:0007669"/>
    <property type="project" value="TreeGrafter"/>
</dbReference>
<comment type="function">
    <text evidence="1">Generates hydrogen peroxide which is required for the activity of thyroid peroxidase/TPO and lactoperoxidase/LPO. Plays a role in thyroid hormones synthesis and lactoperoxidase-mediated antimicrobial defense at the surface of mucosa. May have its own peroxidase activity through its N-terminal peroxidase-like domain.</text>
</comment>
<dbReference type="InterPro" id="IPR017927">
    <property type="entry name" value="FAD-bd_FR_type"/>
</dbReference>
<feature type="region of interest" description="Disordered" evidence="24">
    <location>
        <begin position="147"/>
        <end position="166"/>
    </location>
</feature>
<dbReference type="GO" id="GO:0020037">
    <property type="term" value="F:heme binding"/>
    <property type="evidence" value="ECO:0007669"/>
    <property type="project" value="InterPro"/>
</dbReference>
<dbReference type="GO" id="GO:0016324">
    <property type="term" value="C:apical plasma membrane"/>
    <property type="evidence" value="ECO:0007669"/>
    <property type="project" value="UniProtKB-SubCell"/>
</dbReference>
<evidence type="ECO:0000256" key="11">
    <source>
        <dbReference type="ARBA" id="ARBA00022723"/>
    </source>
</evidence>
<dbReference type="GO" id="GO:0050665">
    <property type="term" value="P:hydrogen peroxide biosynthetic process"/>
    <property type="evidence" value="ECO:0007669"/>
    <property type="project" value="UniProtKB-ARBA"/>
</dbReference>
<evidence type="ECO:0000259" key="27">
    <source>
        <dbReference type="PROSITE" id="PS50222"/>
    </source>
</evidence>
<dbReference type="InterPro" id="IPR002048">
    <property type="entry name" value="EF_hand_dom"/>
</dbReference>
<evidence type="ECO:0000256" key="23">
    <source>
        <dbReference type="ARBA" id="ARBA00048762"/>
    </source>
</evidence>
<dbReference type="GO" id="GO:0090303">
    <property type="term" value="P:positive regulation of wound healing"/>
    <property type="evidence" value="ECO:0007669"/>
    <property type="project" value="UniProtKB-ARBA"/>
</dbReference>
<gene>
    <name evidence="29" type="primary">DUOX1</name>
</gene>
<dbReference type="GO" id="GO:0004601">
    <property type="term" value="F:peroxidase activity"/>
    <property type="evidence" value="ECO:0007669"/>
    <property type="project" value="UniProtKB-KW"/>
</dbReference>
<evidence type="ECO:0000256" key="1">
    <source>
        <dbReference type="ARBA" id="ARBA00003796"/>
    </source>
</evidence>
<keyword evidence="9" id="KW-0285">Flavoprotein</keyword>
<evidence type="ECO:0000256" key="9">
    <source>
        <dbReference type="ARBA" id="ARBA00022630"/>
    </source>
</evidence>
<keyword evidence="18" id="KW-0560">Oxidoreductase</keyword>
<feature type="transmembrane region" description="Helical" evidence="25">
    <location>
        <begin position="1149"/>
        <end position="1168"/>
    </location>
</feature>
<feature type="transmembrane region" description="Helical" evidence="25">
    <location>
        <begin position="1085"/>
        <end position="1106"/>
    </location>
</feature>
<dbReference type="SFLD" id="SFLDG01168">
    <property type="entry name" value="Ferric_reductase_subgroup_(FRE"/>
    <property type="match status" value="1"/>
</dbReference>